<name>A0A3P7KZW6_STRVU</name>
<sequence length="305" mass="32925">MRRRKSMEHLIEPLVTISETSATSAPPLPSKPPPSLSCSIQNLAPEHRPFGTSSSPYRNVSTKTALASSSYQKLSAEVPESPCSTPSGSSEKQEDVHTAVSGKSSVSRPELKPQSLKVSVEVKSQVLQQFPLTSEAVRTPLLEHPPTLINPSLTTEENSVSPKVSEPKMEKKIVKLAGVDVSNIAAEEPLKVSASSALPIIVAPPRIGIAKGPTNIATRKSTPIPIRPPRRETVRFSISPYQSEEEGPLQTKKDEHAAPSNKGEDLLPDDTQHSDHKEALESKCKEAPTGIGKLDLEWLQHSQTA</sequence>
<organism evidence="2 3">
    <name type="scientific">Strongylus vulgaris</name>
    <name type="common">Blood worm</name>
    <dbReference type="NCBI Taxonomy" id="40348"/>
    <lineage>
        <taxon>Eukaryota</taxon>
        <taxon>Metazoa</taxon>
        <taxon>Ecdysozoa</taxon>
        <taxon>Nematoda</taxon>
        <taxon>Chromadorea</taxon>
        <taxon>Rhabditida</taxon>
        <taxon>Rhabditina</taxon>
        <taxon>Rhabditomorpha</taxon>
        <taxon>Strongyloidea</taxon>
        <taxon>Strongylidae</taxon>
        <taxon>Strongylus</taxon>
    </lineage>
</organism>
<dbReference type="EMBL" id="UYYB01026491">
    <property type="protein sequence ID" value="VDM72648.1"/>
    <property type="molecule type" value="Genomic_DNA"/>
</dbReference>
<proteinExistence type="predicted"/>
<feature type="compositionally biased region" description="Pro residues" evidence="1">
    <location>
        <begin position="26"/>
        <end position="35"/>
    </location>
</feature>
<feature type="region of interest" description="Disordered" evidence="1">
    <location>
        <begin position="209"/>
        <end position="292"/>
    </location>
</feature>
<evidence type="ECO:0000313" key="2">
    <source>
        <dbReference type="EMBL" id="VDM72648.1"/>
    </source>
</evidence>
<reference evidence="2 3" key="1">
    <citation type="submission" date="2018-11" db="EMBL/GenBank/DDBJ databases">
        <authorList>
            <consortium name="Pathogen Informatics"/>
        </authorList>
    </citation>
    <scope>NUCLEOTIDE SEQUENCE [LARGE SCALE GENOMIC DNA]</scope>
</reference>
<feature type="compositionally biased region" description="Polar residues" evidence="1">
    <location>
        <begin position="51"/>
        <end position="73"/>
    </location>
</feature>
<evidence type="ECO:0000313" key="3">
    <source>
        <dbReference type="Proteomes" id="UP000270094"/>
    </source>
</evidence>
<keyword evidence="3" id="KW-1185">Reference proteome</keyword>
<evidence type="ECO:0000256" key="1">
    <source>
        <dbReference type="SAM" id="MobiDB-lite"/>
    </source>
</evidence>
<accession>A0A3P7KZW6</accession>
<feature type="compositionally biased region" description="Basic and acidic residues" evidence="1">
    <location>
        <begin position="251"/>
        <end position="286"/>
    </location>
</feature>
<feature type="region of interest" description="Disordered" evidence="1">
    <location>
        <begin position="1"/>
        <end position="115"/>
    </location>
</feature>
<dbReference type="Proteomes" id="UP000270094">
    <property type="component" value="Unassembled WGS sequence"/>
</dbReference>
<dbReference type="AlphaFoldDB" id="A0A3P7KZW6"/>
<protein>
    <submittedName>
        <fullName evidence="2">Uncharacterized protein</fullName>
    </submittedName>
</protein>
<gene>
    <name evidence="2" type="ORF">SVUK_LOCUS7646</name>
</gene>